<reference evidence="4" key="1">
    <citation type="submission" date="2022-08" db="EMBL/GenBank/DDBJ databases">
        <title>Genome sequencing of Nocardioides sp. STR2.</title>
        <authorList>
            <person name="So Y."/>
        </authorList>
    </citation>
    <scope>NUCLEOTIDE SEQUENCE</scope>
    <source>
        <strain evidence="4">STR2</strain>
    </source>
</reference>
<dbReference type="PRINTS" id="PR00508">
    <property type="entry name" value="S21N4MTFRASE"/>
</dbReference>
<name>A0ABT4CF39_9ACTN</name>
<dbReference type="RefSeq" id="WP_268111637.1">
    <property type="nucleotide sequence ID" value="NZ_JAPPUX010000003.1"/>
</dbReference>
<sequence>MTNDTDTTATADPFADEGLFDMKPKASNLLRERYTEPPFSVLDRKGKAWQRRDKKWRALGIESELGRDDGLTFNMRMDFMHDQRHLRSAQESSQTSIFSPTLCELVYRWYSAPGHRVLDPFAGGSVRGVVAGAMARNYTGVELRAQQVEANRQQADIAGDVVPSWIAGDSAEVVPGLVADGYESDLVFSCPPYAYLEKYSDDPGDLSNMPYGDFLDAYRGIIRDACETLADNRFAAWVVGEVREKGGDGSCVGLVPDTIRAFQDAGLDLYNDHILLTPIGTAAVRTPRQFDASRKAGRIHEYLLVFVKGDAKKATIAANGDRPTTDLDEDVADHEAAGGDA</sequence>
<keyword evidence="2" id="KW-0808">Transferase</keyword>
<dbReference type="Proteomes" id="UP001074726">
    <property type="component" value="Unassembled WGS sequence"/>
</dbReference>
<evidence type="ECO:0000313" key="4">
    <source>
        <dbReference type="EMBL" id="MCY4726729.1"/>
    </source>
</evidence>
<dbReference type="EMBL" id="JAPPUX010000003">
    <property type="protein sequence ID" value="MCY4726729.1"/>
    <property type="molecule type" value="Genomic_DNA"/>
</dbReference>
<evidence type="ECO:0000313" key="5">
    <source>
        <dbReference type="Proteomes" id="UP001074726"/>
    </source>
</evidence>
<dbReference type="InterPro" id="IPR001091">
    <property type="entry name" value="RM_Methyltransferase"/>
</dbReference>
<organism evidence="4 5">
    <name type="scientific">Nocardioides pini</name>
    <dbReference type="NCBI Taxonomy" id="2975053"/>
    <lineage>
        <taxon>Bacteria</taxon>
        <taxon>Bacillati</taxon>
        <taxon>Actinomycetota</taxon>
        <taxon>Actinomycetes</taxon>
        <taxon>Propionibacteriales</taxon>
        <taxon>Nocardioidaceae</taxon>
        <taxon>Nocardioides</taxon>
    </lineage>
</organism>
<dbReference type="InterPro" id="IPR029063">
    <property type="entry name" value="SAM-dependent_MTases_sf"/>
</dbReference>
<accession>A0ABT4CF39</accession>
<proteinExistence type="predicted"/>
<comment type="caution">
    <text evidence="4">The sequence shown here is derived from an EMBL/GenBank/DDBJ whole genome shotgun (WGS) entry which is preliminary data.</text>
</comment>
<dbReference type="Gene3D" id="3.40.50.150">
    <property type="entry name" value="Vaccinia Virus protein VP39"/>
    <property type="match status" value="2"/>
</dbReference>
<keyword evidence="1" id="KW-0489">Methyltransferase</keyword>
<evidence type="ECO:0008006" key="6">
    <source>
        <dbReference type="Google" id="ProtNLM"/>
    </source>
</evidence>
<dbReference type="SUPFAM" id="SSF53335">
    <property type="entry name" value="S-adenosyl-L-methionine-dependent methyltransferases"/>
    <property type="match status" value="2"/>
</dbReference>
<feature type="region of interest" description="Disordered" evidence="3">
    <location>
        <begin position="319"/>
        <end position="341"/>
    </location>
</feature>
<keyword evidence="5" id="KW-1185">Reference proteome</keyword>
<protein>
    <recommendedName>
        <fullName evidence="6">DNA methylase</fullName>
    </recommendedName>
</protein>
<evidence type="ECO:0000256" key="2">
    <source>
        <dbReference type="ARBA" id="ARBA00022679"/>
    </source>
</evidence>
<evidence type="ECO:0000256" key="3">
    <source>
        <dbReference type="SAM" id="MobiDB-lite"/>
    </source>
</evidence>
<evidence type="ECO:0000256" key="1">
    <source>
        <dbReference type="ARBA" id="ARBA00022603"/>
    </source>
</evidence>
<gene>
    <name evidence="4" type="ORF">NYO98_10605</name>
</gene>